<evidence type="ECO:0000259" key="6">
    <source>
        <dbReference type="PROSITE" id="PS50249"/>
    </source>
</evidence>
<name>A0ABT4LZM1_9BURK</name>
<dbReference type="PANTHER" id="PTHR30471">
    <property type="entry name" value="DNA REPAIR PROTEIN RADC"/>
    <property type="match status" value="1"/>
</dbReference>
<evidence type="ECO:0000256" key="2">
    <source>
        <dbReference type="ARBA" id="ARBA00022723"/>
    </source>
</evidence>
<dbReference type="CDD" id="cd08071">
    <property type="entry name" value="MPN_DUF2466"/>
    <property type="match status" value="1"/>
</dbReference>
<evidence type="ECO:0000256" key="5">
    <source>
        <dbReference type="ARBA" id="ARBA00023049"/>
    </source>
</evidence>
<dbReference type="EMBL" id="JAPWHE010000001">
    <property type="protein sequence ID" value="MCZ4328510.1"/>
    <property type="molecule type" value="Genomic_DNA"/>
</dbReference>
<evidence type="ECO:0000313" key="8">
    <source>
        <dbReference type="Proteomes" id="UP001068379"/>
    </source>
</evidence>
<sequence length="163" mass="17435">MNDGKTLFVRDSQGCYQVATDAQILAAGRVAAHGLLSDGQALGQPRAVKEFFQAKLTGLGHECAAMLFLDTQLRVIKYVELAHGTLSHASVYPREIVKTALRMNAAACIMSHNHPSGIPEPSGADISMTKQLKQALALIDVRLLDHIVVGATDTVSLAERGQC</sequence>
<keyword evidence="5" id="KW-0482">Metalloprotease</keyword>
<dbReference type="InterPro" id="IPR020891">
    <property type="entry name" value="UPF0758_CS"/>
</dbReference>
<dbReference type="Proteomes" id="UP001068379">
    <property type="component" value="Unassembled WGS sequence"/>
</dbReference>
<dbReference type="InterPro" id="IPR037518">
    <property type="entry name" value="MPN"/>
</dbReference>
<dbReference type="InterPro" id="IPR025657">
    <property type="entry name" value="RadC_JAB"/>
</dbReference>
<dbReference type="PROSITE" id="PS50249">
    <property type="entry name" value="MPN"/>
    <property type="match status" value="1"/>
</dbReference>
<dbReference type="PROSITE" id="PS01302">
    <property type="entry name" value="UPF0758"/>
    <property type="match status" value="1"/>
</dbReference>
<evidence type="ECO:0000313" key="7">
    <source>
        <dbReference type="EMBL" id="MCZ4328510.1"/>
    </source>
</evidence>
<protein>
    <submittedName>
        <fullName evidence="7">DNA repair protein RadC</fullName>
    </submittedName>
</protein>
<evidence type="ECO:0000256" key="4">
    <source>
        <dbReference type="ARBA" id="ARBA00022833"/>
    </source>
</evidence>
<dbReference type="SUPFAM" id="SSF102712">
    <property type="entry name" value="JAB1/MPN domain"/>
    <property type="match status" value="1"/>
</dbReference>
<proteinExistence type="predicted"/>
<dbReference type="Gene3D" id="3.40.140.10">
    <property type="entry name" value="Cytidine Deaminase, domain 2"/>
    <property type="match status" value="1"/>
</dbReference>
<dbReference type="InterPro" id="IPR001405">
    <property type="entry name" value="UPF0758"/>
</dbReference>
<keyword evidence="1" id="KW-0645">Protease</keyword>
<dbReference type="Pfam" id="PF04002">
    <property type="entry name" value="RadC"/>
    <property type="match status" value="1"/>
</dbReference>
<dbReference type="PANTHER" id="PTHR30471:SF3">
    <property type="entry name" value="UPF0758 PROTEIN YEES-RELATED"/>
    <property type="match status" value="1"/>
</dbReference>
<keyword evidence="3" id="KW-0378">Hydrolase</keyword>
<keyword evidence="2" id="KW-0479">Metal-binding</keyword>
<keyword evidence="4" id="KW-0862">Zinc</keyword>
<accession>A0ABT4LZM1</accession>
<comment type="caution">
    <text evidence="7">The sequence shown here is derived from an EMBL/GenBank/DDBJ whole genome shotgun (WGS) entry which is preliminary data.</text>
</comment>
<keyword evidence="8" id="KW-1185">Reference proteome</keyword>
<feature type="domain" description="MPN" evidence="6">
    <location>
        <begin position="41"/>
        <end position="163"/>
    </location>
</feature>
<evidence type="ECO:0000256" key="3">
    <source>
        <dbReference type="ARBA" id="ARBA00022801"/>
    </source>
</evidence>
<dbReference type="RefSeq" id="WP_269356929.1">
    <property type="nucleotide sequence ID" value="NZ_JAPWHE010000001.1"/>
</dbReference>
<organism evidence="7 8">
    <name type="scientific">Castellaniella denitrificans</name>
    <dbReference type="NCBI Taxonomy" id="56119"/>
    <lineage>
        <taxon>Bacteria</taxon>
        <taxon>Pseudomonadati</taxon>
        <taxon>Pseudomonadota</taxon>
        <taxon>Betaproteobacteria</taxon>
        <taxon>Burkholderiales</taxon>
        <taxon>Alcaligenaceae</taxon>
        <taxon>Castellaniella</taxon>
    </lineage>
</organism>
<evidence type="ECO:0000256" key="1">
    <source>
        <dbReference type="ARBA" id="ARBA00022670"/>
    </source>
</evidence>
<dbReference type="NCBIfam" id="TIGR00608">
    <property type="entry name" value="radc"/>
    <property type="match status" value="1"/>
</dbReference>
<gene>
    <name evidence="7" type="primary">radC</name>
    <name evidence="7" type="ORF">O4H32_00895</name>
</gene>
<reference evidence="7" key="1">
    <citation type="submission" date="2022-12" db="EMBL/GenBank/DDBJ databases">
        <title>Bacterial isolates from different developmental stages of Nematostella vectensis.</title>
        <authorList>
            <person name="Fraune S."/>
        </authorList>
    </citation>
    <scope>NUCLEOTIDE SEQUENCE</scope>
    <source>
        <strain evidence="7">G21619-S1</strain>
    </source>
</reference>